<organism evidence="2 3">
    <name type="scientific">Saccharothrix mutabilis subsp. mutabilis</name>
    <dbReference type="NCBI Taxonomy" id="66855"/>
    <lineage>
        <taxon>Bacteria</taxon>
        <taxon>Bacillati</taxon>
        <taxon>Actinomycetota</taxon>
        <taxon>Actinomycetes</taxon>
        <taxon>Pseudonocardiales</taxon>
        <taxon>Pseudonocardiaceae</taxon>
        <taxon>Saccharothrix</taxon>
    </lineage>
</organism>
<dbReference type="SUPFAM" id="SSF50494">
    <property type="entry name" value="Trypsin-like serine proteases"/>
    <property type="match status" value="1"/>
</dbReference>
<feature type="chain" id="PRO_5046021859" evidence="1">
    <location>
        <begin position="24"/>
        <end position="281"/>
    </location>
</feature>
<name>A0ABN0TSS8_9PSEU</name>
<evidence type="ECO:0000313" key="2">
    <source>
        <dbReference type="EMBL" id="GAA0229199.1"/>
    </source>
</evidence>
<evidence type="ECO:0000256" key="1">
    <source>
        <dbReference type="SAM" id="SignalP"/>
    </source>
</evidence>
<dbReference type="PANTHER" id="PTHR43019">
    <property type="entry name" value="SERINE ENDOPROTEASE DEGS"/>
    <property type="match status" value="1"/>
</dbReference>
<keyword evidence="1" id="KW-0732">Signal</keyword>
<accession>A0ABN0TSS8</accession>
<dbReference type="EMBL" id="BAAABU010000005">
    <property type="protein sequence ID" value="GAA0229199.1"/>
    <property type="molecule type" value="Genomic_DNA"/>
</dbReference>
<keyword evidence="3" id="KW-1185">Reference proteome</keyword>
<evidence type="ECO:0000313" key="3">
    <source>
        <dbReference type="Proteomes" id="UP001500416"/>
    </source>
</evidence>
<dbReference type="Pfam" id="PF13365">
    <property type="entry name" value="Trypsin_2"/>
    <property type="match status" value="1"/>
</dbReference>
<keyword evidence="2" id="KW-0645">Protease</keyword>
<keyword evidence="2" id="KW-0378">Hydrolase</keyword>
<proteinExistence type="predicted"/>
<dbReference type="RefSeq" id="WP_343934348.1">
    <property type="nucleotide sequence ID" value="NZ_BAAABU010000005.1"/>
</dbReference>
<dbReference type="InterPro" id="IPR009003">
    <property type="entry name" value="Peptidase_S1_PA"/>
</dbReference>
<dbReference type="GO" id="GO:0008233">
    <property type="term" value="F:peptidase activity"/>
    <property type="evidence" value="ECO:0007669"/>
    <property type="project" value="UniProtKB-KW"/>
</dbReference>
<comment type="caution">
    <text evidence="2">The sequence shown here is derived from an EMBL/GenBank/DDBJ whole genome shotgun (WGS) entry which is preliminary data.</text>
</comment>
<sequence length="281" mass="29762">MAKRASVAVAVFMLLATAEPARAVPAAAQAVPASVRAVPASAVAADLRGTVALSNCSGAVVRTPAAQPADPALVLTNGHCVRMMPDGEVLVDRQSSRTFTLLDGTAAGRLVHADRLLYATMTRTDAALYRLDVTYADVEAAGSRALELSSERPAAGIAIDVVSGYWKKVYSCRLDGFVHQLREDRWTWHDSVRYTRECETAPGSSGSPVLDGAGRVVAVNNTMNESGERCTFNNPCEVDASGAVTVHHRTGYAQQTHQFVACLKPGSVLDLNAPDCSLPRP</sequence>
<protein>
    <submittedName>
        <fullName evidence="2">Serine protease</fullName>
    </submittedName>
</protein>
<dbReference type="GO" id="GO:0006508">
    <property type="term" value="P:proteolysis"/>
    <property type="evidence" value="ECO:0007669"/>
    <property type="project" value="UniProtKB-KW"/>
</dbReference>
<dbReference type="InterPro" id="IPR043504">
    <property type="entry name" value="Peptidase_S1_PA_chymotrypsin"/>
</dbReference>
<dbReference type="Proteomes" id="UP001500416">
    <property type="component" value="Unassembled WGS sequence"/>
</dbReference>
<dbReference type="PANTHER" id="PTHR43019:SF23">
    <property type="entry name" value="PROTEASE DO-LIKE 5, CHLOROPLASTIC"/>
    <property type="match status" value="1"/>
</dbReference>
<reference evidence="2 3" key="1">
    <citation type="journal article" date="2019" name="Int. J. Syst. Evol. Microbiol.">
        <title>The Global Catalogue of Microorganisms (GCM) 10K type strain sequencing project: providing services to taxonomists for standard genome sequencing and annotation.</title>
        <authorList>
            <consortium name="The Broad Institute Genomics Platform"/>
            <consortium name="The Broad Institute Genome Sequencing Center for Infectious Disease"/>
            <person name="Wu L."/>
            <person name="Ma J."/>
        </authorList>
    </citation>
    <scope>NUCLEOTIDE SEQUENCE [LARGE SCALE GENOMIC DNA]</scope>
    <source>
        <strain evidence="2 3">JCM 3380</strain>
    </source>
</reference>
<gene>
    <name evidence="2" type="ORF">GCM10010492_29490</name>
</gene>
<feature type="signal peptide" evidence="1">
    <location>
        <begin position="1"/>
        <end position="23"/>
    </location>
</feature>
<dbReference type="Gene3D" id="2.40.10.10">
    <property type="entry name" value="Trypsin-like serine proteases"/>
    <property type="match status" value="1"/>
</dbReference>